<reference evidence="1 2" key="1">
    <citation type="submission" date="2019-12" db="EMBL/GenBank/DDBJ databases">
        <authorList>
            <person name="Alioto T."/>
            <person name="Alioto T."/>
            <person name="Gomez Garrido J."/>
        </authorList>
    </citation>
    <scope>NUCLEOTIDE SEQUENCE [LARGE SCALE GENOMIC DNA]</scope>
</reference>
<name>A0A8S0PUS9_OLEEU</name>
<evidence type="ECO:0000313" key="2">
    <source>
        <dbReference type="Proteomes" id="UP000594638"/>
    </source>
</evidence>
<sequence length="107" mass="11879">MLNHRLLVGSSEDLQCTVAAWVPVRSRQWWEWLLVTNVVADEREWLLEHGFASDVSFAVVVANDGRSVEILFWVFRCDGGCEIVVWLDVVVVGVGTGVMTLSVCSGV</sequence>
<proteinExistence type="predicted"/>
<protein>
    <submittedName>
        <fullName evidence="1">Uncharacterized protein</fullName>
    </submittedName>
</protein>
<dbReference type="Proteomes" id="UP000594638">
    <property type="component" value="Unassembled WGS sequence"/>
</dbReference>
<dbReference type="AlphaFoldDB" id="A0A8S0PUS9"/>
<keyword evidence="2" id="KW-1185">Reference proteome</keyword>
<gene>
    <name evidence="1" type="ORF">OLEA9_A004225</name>
</gene>
<evidence type="ECO:0000313" key="1">
    <source>
        <dbReference type="EMBL" id="CAA2958646.1"/>
    </source>
</evidence>
<dbReference type="EMBL" id="CACTIH010000276">
    <property type="protein sequence ID" value="CAA2958646.1"/>
    <property type="molecule type" value="Genomic_DNA"/>
</dbReference>
<dbReference type="Gramene" id="OE9A004225T1">
    <property type="protein sequence ID" value="OE9A004225C1"/>
    <property type="gene ID" value="OE9A004225"/>
</dbReference>
<comment type="caution">
    <text evidence="1">The sequence shown here is derived from an EMBL/GenBank/DDBJ whole genome shotgun (WGS) entry which is preliminary data.</text>
</comment>
<accession>A0A8S0PUS9</accession>
<organism evidence="1 2">
    <name type="scientific">Olea europaea subsp. europaea</name>
    <dbReference type="NCBI Taxonomy" id="158383"/>
    <lineage>
        <taxon>Eukaryota</taxon>
        <taxon>Viridiplantae</taxon>
        <taxon>Streptophyta</taxon>
        <taxon>Embryophyta</taxon>
        <taxon>Tracheophyta</taxon>
        <taxon>Spermatophyta</taxon>
        <taxon>Magnoliopsida</taxon>
        <taxon>eudicotyledons</taxon>
        <taxon>Gunneridae</taxon>
        <taxon>Pentapetalae</taxon>
        <taxon>asterids</taxon>
        <taxon>lamiids</taxon>
        <taxon>Lamiales</taxon>
        <taxon>Oleaceae</taxon>
        <taxon>Oleeae</taxon>
        <taxon>Olea</taxon>
    </lineage>
</organism>